<accession>A0ABY8E9Z5</accession>
<sequence length="460" mass="54709">MDIIKSLYKKMFYDFKKYHLESLKNRIYQNSNRVYKEISIPIEISGGRYSSHNIKSKGNCYIDLKLLQNLIVFEIYNFQNKSLLENLFEKLIESEVYCFSDKDFEYSFNNRKQPSIIYNLIASFFLRALEIEQFTYKMDDKYFEIVFNELKIILENQNIEYSIFVNLYGVEGTLEEFNVGDIYIKKATKKIADMFCYHYNSEMDLCDEMYEGEYYIEIKRTIDKNNWMNEFNQEEKKSINKAFELIAMSGDGNIEKGKILRVSNDWSIIRTSRIMHFYRDMNSVGNRNNYMFKLDGNVKKNIEENYEYFYGKHSNIKNENCINTAKKRLMKAKVENNINDRVVELALALEYSIITERGGISKALREKSAVLYHYNNLTEFRNTKDVIFRFYDMRGKVVHGKEEIIINDENIRLINKAENIIRSNILLLIKLNKYHSIQEIDSKIKALSSNRPKKSLSKIL</sequence>
<evidence type="ECO:0000313" key="2">
    <source>
        <dbReference type="Proteomes" id="UP001222800"/>
    </source>
</evidence>
<keyword evidence="2" id="KW-1185">Reference proteome</keyword>
<protein>
    <submittedName>
        <fullName evidence="1">HEPN domain-containing protein</fullName>
    </submittedName>
</protein>
<name>A0ABY8E9Z5_9FIRM</name>
<dbReference type="EMBL" id="CP120733">
    <property type="protein sequence ID" value="WFD08755.1"/>
    <property type="molecule type" value="Genomic_DNA"/>
</dbReference>
<organism evidence="1 2">
    <name type="scientific">Tepidibacter hydrothermalis</name>
    <dbReference type="NCBI Taxonomy" id="3036126"/>
    <lineage>
        <taxon>Bacteria</taxon>
        <taxon>Bacillati</taxon>
        <taxon>Bacillota</taxon>
        <taxon>Clostridia</taxon>
        <taxon>Peptostreptococcales</taxon>
        <taxon>Peptostreptococcaceae</taxon>
        <taxon>Tepidibacter</taxon>
    </lineage>
</organism>
<reference evidence="1 2" key="1">
    <citation type="submission" date="2023-03" db="EMBL/GenBank/DDBJ databases">
        <title>Complete genome sequence of Tepidibacter sp. SWIR-1, isolated from a deep-sea hydrothermal vent.</title>
        <authorList>
            <person name="Li X."/>
        </authorList>
    </citation>
    <scope>NUCLEOTIDE SEQUENCE [LARGE SCALE GENOMIC DNA]</scope>
    <source>
        <strain evidence="1 2">SWIR-1</strain>
    </source>
</reference>
<dbReference type="RefSeq" id="WP_277730667.1">
    <property type="nucleotide sequence ID" value="NZ_CP120733.1"/>
</dbReference>
<evidence type="ECO:0000313" key="1">
    <source>
        <dbReference type="EMBL" id="WFD08755.1"/>
    </source>
</evidence>
<gene>
    <name evidence="1" type="ORF">P4S50_10130</name>
</gene>
<proteinExistence type="predicted"/>
<dbReference type="Proteomes" id="UP001222800">
    <property type="component" value="Chromosome"/>
</dbReference>